<dbReference type="PANTHER" id="PTHR13349">
    <property type="entry name" value="TRANSLATION MACHINERY-ASSOCIATED PROTEIN 16"/>
    <property type="match status" value="1"/>
</dbReference>
<organism evidence="6">
    <name type="scientific">Oikopleura dioica</name>
    <name type="common">Tunicate</name>
    <dbReference type="NCBI Taxonomy" id="34765"/>
    <lineage>
        <taxon>Eukaryota</taxon>
        <taxon>Metazoa</taxon>
        <taxon>Chordata</taxon>
        <taxon>Tunicata</taxon>
        <taxon>Appendicularia</taxon>
        <taxon>Copelata</taxon>
        <taxon>Oikopleuridae</taxon>
        <taxon>Oikopleura</taxon>
    </lineage>
</organism>
<proteinExistence type="inferred from homology"/>
<dbReference type="OrthoDB" id="270284at2759"/>
<sequence length="174" mass="20319">MKTTGKIQKNAQKKAPHPNSRKALKLAGAKIREERLLLKEDRKADQIAARIEMFKWFQDEMRERLADLKDFTKADAQEFFTKYLHRFDDELNQTMETNQTLKRRQTGSKLARINALLSKERQLISSTGLDGPNLFNFKSLEDWLSWDGEFDSMPRLKTKKWTLQALDINSASDL</sequence>
<dbReference type="Proteomes" id="UP000001307">
    <property type="component" value="Unassembled WGS sequence"/>
</dbReference>
<evidence type="ECO:0000256" key="2">
    <source>
        <dbReference type="ARBA" id="ARBA00034079"/>
    </source>
</evidence>
<dbReference type="EMBL" id="FN653046">
    <property type="protein sequence ID" value="CBY24538.1"/>
    <property type="molecule type" value="Genomic_DNA"/>
</dbReference>
<evidence type="ECO:0000256" key="3">
    <source>
        <dbReference type="ARBA" id="ARBA00034127"/>
    </source>
</evidence>
<dbReference type="PANTHER" id="PTHR13349:SF2">
    <property type="entry name" value="TRANSLATION MACHINERY-ASSOCIATED PROTEIN 16"/>
    <property type="match status" value="1"/>
</dbReference>
<comment type="subunit">
    <text evidence="4">Associates with pre-60S ribosomal particles.</text>
</comment>
<evidence type="ECO:0000256" key="4">
    <source>
        <dbReference type="ARBA" id="ARBA00034132"/>
    </source>
</evidence>
<comment type="similarity">
    <text evidence="3">Belongs to the TMA16 family.</text>
</comment>
<reference evidence="6" key="1">
    <citation type="journal article" date="2010" name="Science">
        <title>Plasticity of animal genome architecture unmasked by rapid evolution of a pelagic tunicate.</title>
        <authorList>
            <person name="Denoeud F."/>
            <person name="Henriet S."/>
            <person name="Mungpakdee S."/>
            <person name="Aury J.M."/>
            <person name="Da Silva C."/>
            <person name="Brinkmann H."/>
            <person name="Mikhaleva J."/>
            <person name="Olsen L.C."/>
            <person name="Jubin C."/>
            <person name="Canestro C."/>
            <person name="Bouquet J.M."/>
            <person name="Danks G."/>
            <person name="Poulain J."/>
            <person name="Campsteijn C."/>
            <person name="Adamski M."/>
            <person name="Cross I."/>
            <person name="Yadetie F."/>
            <person name="Muffato M."/>
            <person name="Louis A."/>
            <person name="Butcher S."/>
            <person name="Tsagkogeorga G."/>
            <person name="Konrad A."/>
            <person name="Singh S."/>
            <person name="Jensen M.F."/>
            <person name="Cong E.H."/>
            <person name="Eikeseth-Otteraa H."/>
            <person name="Noel B."/>
            <person name="Anthouard V."/>
            <person name="Porcel B.M."/>
            <person name="Kachouri-Lafond R."/>
            <person name="Nishino A."/>
            <person name="Ugolini M."/>
            <person name="Chourrout P."/>
            <person name="Nishida H."/>
            <person name="Aasland R."/>
            <person name="Huzurbazar S."/>
            <person name="Westhof E."/>
            <person name="Delsuc F."/>
            <person name="Lehrach H."/>
            <person name="Reinhardt R."/>
            <person name="Weissenbach J."/>
            <person name="Roy S.W."/>
            <person name="Artiguenave F."/>
            <person name="Postlethwait J.H."/>
            <person name="Manak J.R."/>
            <person name="Thompson E.M."/>
            <person name="Jaillon O."/>
            <person name="Du Pasquier L."/>
            <person name="Boudinot P."/>
            <person name="Liberles D.A."/>
            <person name="Volff J.N."/>
            <person name="Philippe H."/>
            <person name="Lenhard B."/>
            <person name="Roest Crollius H."/>
            <person name="Wincker P."/>
            <person name="Chourrout D."/>
        </authorList>
    </citation>
    <scope>NUCLEOTIDE SEQUENCE [LARGE SCALE GENOMIC DNA]</scope>
</reference>
<dbReference type="AlphaFoldDB" id="E4XFZ8"/>
<evidence type="ECO:0000313" key="6">
    <source>
        <dbReference type="EMBL" id="CBY24538.1"/>
    </source>
</evidence>
<dbReference type="InterPro" id="IPR038356">
    <property type="entry name" value="Tma16_sf"/>
</dbReference>
<dbReference type="Gene3D" id="1.20.1440.170">
    <property type="entry name" value="Translation machinery-associated protein 16-like"/>
    <property type="match status" value="1"/>
</dbReference>
<accession>E4XFZ8</accession>
<protein>
    <recommendedName>
        <fullName evidence="1">Translation machinery-associated protein 16</fullName>
    </recommendedName>
</protein>
<dbReference type="InterPro" id="IPR021346">
    <property type="entry name" value="Tma16"/>
</dbReference>
<keyword evidence="7" id="KW-1185">Reference proteome</keyword>
<dbReference type="InParanoid" id="E4XFZ8"/>
<evidence type="ECO:0000256" key="5">
    <source>
        <dbReference type="SAM" id="MobiDB-lite"/>
    </source>
</evidence>
<feature type="compositionally biased region" description="Basic residues" evidence="5">
    <location>
        <begin position="11"/>
        <end position="22"/>
    </location>
</feature>
<feature type="compositionally biased region" description="Polar residues" evidence="5">
    <location>
        <begin position="1"/>
        <end position="10"/>
    </location>
</feature>
<dbReference type="FunCoup" id="E4XFZ8">
    <property type="interactions" value="158"/>
</dbReference>
<evidence type="ECO:0000256" key="1">
    <source>
        <dbReference type="ARBA" id="ARBA00020047"/>
    </source>
</evidence>
<dbReference type="GO" id="GO:0005634">
    <property type="term" value="C:nucleus"/>
    <property type="evidence" value="ECO:0007669"/>
    <property type="project" value="TreeGrafter"/>
</dbReference>
<feature type="region of interest" description="Disordered" evidence="5">
    <location>
        <begin position="1"/>
        <end position="22"/>
    </location>
</feature>
<comment type="function">
    <text evidence="2">Involved in the biogenesis of the 60S ribosomal subunit in the nucleus.</text>
</comment>
<dbReference type="Pfam" id="PF11176">
    <property type="entry name" value="Tma16"/>
    <property type="match status" value="1"/>
</dbReference>
<name>E4XFZ8_OIKDI</name>
<gene>
    <name evidence="6" type="ORF">GSOID_T00010406001</name>
</gene>
<evidence type="ECO:0000313" key="7">
    <source>
        <dbReference type="Proteomes" id="UP000001307"/>
    </source>
</evidence>